<dbReference type="KEGG" id="ckl:CKL_0536"/>
<dbReference type="Proteomes" id="UP000002411">
    <property type="component" value="Chromosome"/>
</dbReference>
<evidence type="ECO:0000256" key="1">
    <source>
        <dbReference type="HAMAP-Rule" id="MF_01506"/>
    </source>
</evidence>
<comment type="similarity">
    <text evidence="1">Belongs to the Tlp family.</text>
</comment>
<dbReference type="HAMAP" id="MF_01506">
    <property type="entry name" value="Tlp"/>
    <property type="match status" value="1"/>
</dbReference>
<accession>A5N5K9</accession>
<dbReference type="InterPro" id="IPR017524">
    <property type="entry name" value="SASP_thioredoxin-like"/>
</dbReference>
<keyword evidence="4" id="KW-1185">Reference proteome</keyword>
<organism evidence="3 4">
    <name type="scientific">Clostridium kluyveri (strain ATCC 8527 / DSM 555 / NBRC 12016 / NCIMB 10680 / K1)</name>
    <dbReference type="NCBI Taxonomy" id="431943"/>
    <lineage>
        <taxon>Bacteria</taxon>
        <taxon>Bacillati</taxon>
        <taxon>Bacillota</taxon>
        <taxon>Clostridia</taxon>
        <taxon>Eubacteriales</taxon>
        <taxon>Clostridiaceae</taxon>
        <taxon>Clostridium</taxon>
    </lineage>
</organism>
<dbReference type="EMBL" id="CP000673">
    <property type="protein sequence ID" value="EDK32590.1"/>
    <property type="molecule type" value="Genomic_DNA"/>
</dbReference>
<sequence>MKNKPDDRTNNVDRIQHNITNNIKNINLAEEMIKKTDDEKTKKTLIEKNKRRKNSLNSMKAEIKDEAIDKKNGYQ</sequence>
<protein>
    <recommendedName>
        <fullName evidence="1">Protein Tlp homolog</fullName>
    </recommendedName>
</protein>
<evidence type="ECO:0000313" key="3">
    <source>
        <dbReference type="EMBL" id="EDK32590.1"/>
    </source>
</evidence>
<dbReference type="HOGENOM" id="CLU_178266_1_1_9"/>
<feature type="compositionally biased region" description="Basic and acidic residues" evidence="2">
    <location>
        <begin position="37"/>
        <end position="48"/>
    </location>
</feature>
<feature type="compositionally biased region" description="Basic and acidic residues" evidence="2">
    <location>
        <begin position="61"/>
        <end position="75"/>
    </location>
</feature>
<dbReference type="STRING" id="431943.CKL_0536"/>
<proteinExistence type="inferred from homology"/>
<feature type="region of interest" description="Disordered" evidence="2">
    <location>
        <begin position="37"/>
        <end position="75"/>
    </location>
</feature>
<dbReference type="NCBIfam" id="TIGR03090">
    <property type="entry name" value="SASP_tlp"/>
    <property type="match status" value="1"/>
</dbReference>
<evidence type="ECO:0000313" key="4">
    <source>
        <dbReference type="Proteomes" id="UP000002411"/>
    </source>
</evidence>
<gene>
    <name evidence="1" type="primary">tlp</name>
    <name evidence="3" type="ordered locus">CKL_0536</name>
</gene>
<name>A5N5K9_CLOK5</name>
<dbReference type="Pfam" id="PF19824">
    <property type="entry name" value="Tlp"/>
    <property type="match status" value="1"/>
</dbReference>
<dbReference type="AlphaFoldDB" id="A5N5K9"/>
<evidence type="ECO:0000256" key="2">
    <source>
        <dbReference type="SAM" id="MobiDB-lite"/>
    </source>
</evidence>
<dbReference type="eggNOG" id="ENOG5032ZH6">
    <property type="taxonomic scope" value="Bacteria"/>
</dbReference>
<dbReference type="RefSeq" id="WP_011989105.1">
    <property type="nucleotide sequence ID" value="NC_009706.1"/>
</dbReference>
<reference evidence="3 4" key="1">
    <citation type="journal article" date="2008" name="Proc. Natl. Acad. Sci. U.S.A.">
        <title>The genome of Clostridium kluyveri, a strict anaerobe with unique metabolic features.</title>
        <authorList>
            <person name="Seedorf H."/>
            <person name="Fricke W.F."/>
            <person name="Veith B."/>
            <person name="Brueggemann H."/>
            <person name="Liesegang H."/>
            <person name="Strittmatter A."/>
            <person name="Miethke M."/>
            <person name="Buckel W."/>
            <person name="Hinderberger J."/>
            <person name="Li F."/>
            <person name="Hagemeier C."/>
            <person name="Thauer R.K."/>
            <person name="Gottschalk G."/>
        </authorList>
    </citation>
    <scope>NUCLEOTIDE SEQUENCE [LARGE SCALE GENOMIC DNA]</scope>
    <source>
        <strain evidence="4">ATCC 8527 / DSM 555 / NCIMB 10680</strain>
    </source>
</reference>